<name>X0WRW6_9ZZZZ</name>
<feature type="non-terminal residue" evidence="1">
    <location>
        <position position="1"/>
    </location>
</feature>
<organism evidence="1">
    <name type="scientific">marine sediment metagenome</name>
    <dbReference type="NCBI Taxonomy" id="412755"/>
    <lineage>
        <taxon>unclassified sequences</taxon>
        <taxon>metagenomes</taxon>
        <taxon>ecological metagenomes</taxon>
    </lineage>
</organism>
<accession>X0WRW6</accession>
<sequence>ANDDTLPIQDILLEPEVDLYAKSQALGLGVVPISAVPPRLVALYGKGVRPPKVTALRVTEPHPVNAYGAGEDVVVKWGYPASLGIGTGAGMQGAGVAVGVPDPVGDFTLEILTGGDVLKRTETLSSPEYTYTNVNLQADLGGEVDFKVRVTQLRSGYASDTVIITVEKI</sequence>
<proteinExistence type="predicted"/>
<evidence type="ECO:0000313" key="1">
    <source>
        <dbReference type="EMBL" id="GAG33699.1"/>
    </source>
</evidence>
<dbReference type="EMBL" id="BARS01041572">
    <property type="protein sequence ID" value="GAG33699.1"/>
    <property type="molecule type" value="Genomic_DNA"/>
</dbReference>
<reference evidence="1" key="1">
    <citation type="journal article" date="2014" name="Front. Microbiol.">
        <title>High frequency of phylogenetically diverse reductive dehalogenase-homologous genes in deep subseafloor sedimentary metagenomes.</title>
        <authorList>
            <person name="Kawai M."/>
            <person name="Futagami T."/>
            <person name="Toyoda A."/>
            <person name="Takaki Y."/>
            <person name="Nishi S."/>
            <person name="Hori S."/>
            <person name="Arai W."/>
            <person name="Tsubouchi T."/>
            <person name="Morono Y."/>
            <person name="Uchiyama I."/>
            <person name="Ito T."/>
            <person name="Fujiyama A."/>
            <person name="Inagaki F."/>
            <person name="Takami H."/>
        </authorList>
    </citation>
    <scope>NUCLEOTIDE SEQUENCE</scope>
    <source>
        <strain evidence="1">Expedition CK06-06</strain>
    </source>
</reference>
<protein>
    <submittedName>
        <fullName evidence="1">Uncharacterized protein</fullName>
    </submittedName>
</protein>
<comment type="caution">
    <text evidence="1">The sequence shown here is derived from an EMBL/GenBank/DDBJ whole genome shotgun (WGS) entry which is preliminary data.</text>
</comment>
<gene>
    <name evidence="1" type="ORF">S01H1_63207</name>
</gene>
<dbReference type="AlphaFoldDB" id="X0WRW6"/>